<sequence>MKKYNLYSLLIFCVALVFTGCDGEEESEVLQNRKIAGVAINVSGFGKVQGEPEDYDNIDESAVSILANELSMEVTEGSVEDASLISNFEVVKTFNGGDEVLVDTFDALPFTVNLSDISEFVAGLTVTEDDLKIGDQFRFTVKVNQTNGESYYFQGQSFNLTVNCFADLNGTYTVTNSVCGSGSSGSIPPIQITETPDGAWELQTADGGLLQYCTSNTALVNGGKISVVCGVVQPSSDVDFCGDYGIGCIQGGTWNQETGVLELILNDDFFGNGEYTATYTMQ</sequence>
<comment type="caution">
    <text evidence="1">The sequence shown here is derived from an EMBL/GenBank/DDBJ whole genome shotgun (WGS) entry which is preliminary data.</text>
</comment>
<dbReference type="Proteomes" id="UP000191680">
    <property type="component" value="Unassembled WGS sequence"/>
</dbReference>
<accession>A0A1V6LPM8</accession>
<evidence type="ECO:0000313" key="2">
    <source>
        <dbReference type="Proteomes" id="UP000191680"/>
    </source>
</evidence>
<name>A0A1V6LPM8_9FLAO</name>
<keyword evidence="2" id="KW-1185">Reference proteome</keyword>
<dbReference type="EMBL" id="MTBC01000009">
    <property type="protein sequence ID" value="OQD42069.1"/>
    <property type="molecule type" value="Genomic_DNA"/>
</dbReference>
<dbReference type="RefSeq" id="WP_080319638.1">
    <property type="nucleotide sequence ID" value="NZ_MTBC01000009.1"/>
</dbReference>
<protein>
    <submittedName>
        <fullName evidence="1">Uncharacterized protein</fullName>
    </submittedName>
</protein>
<dbReference type="OrthoDB" id="1431695at2"/>
<organism evidence="1 2">
    <name type="scientific">Croceivirga radicis</name>
    <dbReference type="NCBI Taxonomy" id="1929488"/>
    <lineage>
        <taxon>Bacteria</taxon>
        <taxon>Pseudomonadati</taxon>
        <taxon>Bacteroidota</taxon>
        <taxon>Flavobacteriia</taxon>
        <taxon>Flavobacteriales</taxon>
        <taxon>Flavobacteriaceae</taxon>
        <taxon>Croceivirga</taxon>
    </lineage>
</organism>
<proteinExistence type="predicted"/>
<dbReference type="AlphaFoldDB" id="A0A1V6LPM8"/>
<dbReference type="PROSITE" id="PS51257">
    <property type="entry name" value="PROKAR_LIPOPROTEIN"/>
    <property type="match status" value="1"/>
</dbReference>
<gene>
    <name evidence="1" type="ORF">BUL40_12790</name>
</gene>
<evidence type="ECO:0000313" key="1">
    <source>
        <dbReference type="EMBL" id="OQD42069.1"/>
    </source>
</evidence>
<reference evidence="1 2" key="1">
    <citation type="submission" date="2016-12" db="EMBL/GenBank/DDBJ databases">
        <authorList>
            <person name="Song W.-J."/>
            <person name="Kurnit D.M."/>
        </authorList>
    </citation>
    <scope>NUCLEOTIDE SEQUENCE [LARGE SCALE GENOMIC DNA]</scope>
    <source>
        <strain evidence="1 2">HSG9</strain>
    </source>
</reference>